<proteinExistence type="predicted"/>
<evidence type="ECO:0000313" key="3">
    <source>
        <dbReference type="Proteomes" id="UP000494161"/>
    </source>
</evidence>
<evidence type="ECO:0000313" key="2">
    <source>
        <dbReference type="EMBL" id="CAB3959253.1"/>
    </source>
</evidence>
<feature type="region of interest" description="Disordered" evidence="1">
    <location>
        <begin position="153"/>
        <end position="316"/>
    </location>
</feature>
<dbReference type="EMBL" id="CADILJ010000119">
    <property type="protein sequence ID" value="CAB3959253.1"/>
    <property type="molecule type" value="Genomic_DNA"/>
</dbReference>
<comment type="caution">
    <text evidence="2">The sequence shown here is derived from an EMBL/GenBank/DDBJ whole genome shotgun (WGS) entry which is preliminary data.</text>
</comment>
<gene>
    <name evidence="2" type="ORF">LMG7053_05871</name>
</gene>
<evidence type="ECO:0000256" key="1">
    <source>
        <dbReference type="SAM" id="MobiDB-lite"/>
    </source>
</evidence>
<feature type="compositionally biased region" description="Low complexity" evidence="1">
    <location>
        <begin position="1"/>
        <end position="28"/>
    </location>
</feature>
<sequence>MTVAGAVAGVARVPGRQRAAQRQGQAQVDGHGQRDAFQRQPGLGDGGVDHGHQLLVADGDGQGAVLDQRQALVGVGGQSHARGIGRDNVAQHAPGRQRHGLAGFHQADRHRPHGGAHDVGDVGRMEHHQADHQGGEFDAGLPAALQAQAALDGQIDGDARQQRPGQRRRRQRGPGRGAAEAMTQAPAEQHGARRRQRVRQPAMQRRQCQPAVRQQHGRQRRPRLARVRQAQQEAIPDEQLQQYRGVAQWRDDERGSARCQRLRRQPQQAQADAQQGGERNRHQRDRQRVRQPGGDRHPVGIVGRHRQQAFRNAEARRLEQEAEAAADAARRLRGLDVQQQYRRQGGKPQGPGGGWPPAPQRGVPGRGVKGNHVCPGLRRKARRLLKSAQASRRPAWRQRVREGLLERRRIQQAALVPLPVQAAIELERRGRAQVAVPHFAIVADGLDHVAGPAFVQPEALADAGVQTQ</sequence>
<accession>A0ABM8M5R6</accession>
<protein>
    <submittedName>
        <fullName evidence="2">Uncharacterized protein</fullName>
    </submittedName>
</protein>
<organism evidence="2 3">
    <name type="scientific">Achromobacter ruhlandii</name>
    <dbReference type="NCBI Taxonomy" id="72557"/>
    <lineage>
        <taxon>Bacteria</taxon>
        <taxon>Pseudomonadati</taxon>
        <taxon>Pseudomonadota</taxon>
        <taxon>Betaproteobacteria</taxon>
        <taxon>Burkholderiales</taxon>
        <taxon>Alcaligenaceae</taxon>
        <taxon>Achromobacter</taxon>
    </lineage>
</organism>
<feature type="compositionally biased region" description="Low complexity" evidence="1">
    <location>
        <begin position="265"/>
        <end position="275"/>
    </location>
</feature>
<feature type="region of interest" description="Disordered" evidence="1">
    <location>
        <begin position="1"/>
        <end position="51"/>
    </location>
</feature>
<feature type="compositionally biased region" description="Basic residues" evidence="1">
    <location>
        <begin position="215"/>
        <end position="226"/>
    </location>
</feature>
<dbReference type="Proteomes" id="UP000494161">
    <property type="component" value="Unassembled WGS sequence"/>
</dbReference>
<feature type="region of interest" description="Disordered" evidence="1">
    <location>
        <begin position="333"/>
        <end position="373"/>
    </location>
</feature>
<keyword evidence="3" id="KW-1185">Reference proteome</keyword>
<reference evidence="2 3" key="1">
    <citation type="submission" date="2020-04" db="EMBL/GenBank/DDBJ databases">
        <authorList>
            <person name="De Canck E."/>
        </authorList>
    </citation>
    <scope>NUCLEOTIDE SEQUENCE [LARGE SCALE GENOMIC DNA]</scope>
    <source>
        <strain evidence="2 3">LMG 7053</strain>
    </source>
</reference>
<name>A0ABM8M5R6_9BURK</name>